<name>A0A0F4ZHD8_9PEZI</name>
<dbReference type="PROSITE" id="PS00028">
    <property type="entry name" value="ZINC_FINGER_C2H2_1"/>
    <property type="match status" value="1"/>
</dbReference>
<dbReference type="SUPFAM" id="SSF46565">
    <property type="entry name" value="Chaperone J-domain"/>
    <property type="match status" value="1"/>
</dbReference>
<feature type="compositionally biased region" description="Low complexity" evidence="5">
    <location>
        <begin position="265"/>
        <end position="277"/>
    </location>
</feature>
<proteinExistence type="predicted"/>
<dbReference type="Gene3D" id="1.10.287.110">
    <property type="entry name" value="DnaJ domain"/>
    <property type="match status" value="1"/>
</dbReference>
<evidence type="ECO:0000256" key="3">
    <source>
        <dbReference type="ARBA" id="ARBA00022833"/>
    </source>
</evidence>
<reference evidence="8 9" key="1">
    <citation type="submission" date="2015-03" db="EMBL/GenBank/DDBJ databases">
        <authorList>
            <person name="Radwan O."/>
            <person name="Al-Naeli F.A."/>
            <person name="Rendon G.A."/>
            <person name="Fields C."/>
        </authorList>
    </citation>
    <scope>NUCLEOTIDE SEQUENCE [LARGE SCALE GENOMIC DNA]</scope>
    <source>
        <strain evidence="8">CR-DP1</strain>
    </source>
</reference>
<dbReference type="GO" id="GO:0003676">
    <property type="term" value="F:nucleic acid binding"/>
    <property type="evidence" value="ECO:0007669"/>
    <property type="project" value="InterPro"/>
</dbReference>
<evidence type="ECO:0000256" key="2">
    <source>
        <dbReference type="ARBA" id="ARBA00022771"/>
    </source>
</evidence>
<dbReference type="EMBL" id="LAEV01000918">
    <property type="protein sequence ID" value="KKA29288.1"/>
    <property type="molecule type" value="Genomic_DNA"/>
</dbReference>
<evidence type="ECO:0000256" key="5">
    <source>
        <dbReference type="SAM" id="MobiDB-lite"/>
    </source>
</evidence>
<dbReference type="Proteomes" id="UP000033483">
    <property type="component" value="Unassembled WGS sequence"/>
</dbReference>
<dbReference type="PRINTS" id="PR00625">
    <property type="entry name" value="JDOMAIN"/>
</dbReference>
<dbReference type="CDD" id="cd06257">
    <property type="entry name" value="DnaJ"/>
    <property type="match status" value="1"/>
</dbReference>
<feature type="domain" description="J" evidence="6">
    <location>
        <begin position="21"/>
        <end position="87"/>
    </location>
</feature>
<feature type="domain" description="C2H2-type" evidence="7">
    <location>
        <begin position="317"/>
        <end position="341"/>
    </location>
</feature>
<dbReference type="GO" id="GO:0005737">
    <property type="term" value="C:cytoplasm"/>
    <property type="evidence" value="ECO:0007669"/>
    <property type="project" value="TreeGrafter"/>
</dbReference>
<dbReference type="SMART" id="SM00451">
    <property type="entry name" value="ZnF_U1"/>
    <property type="match status" value="1"/>
</dbReference>
<feature type="compositionally biased region" description="Basic residues" evidence="5">
    <location>
        <begin position="451"/>
        <end position="462"/>
    </location>
</feature>
<accession>A0A0F4ZHD8</accession>
<dbReference type="InterPro" id="IPR022755">
    <property type="entry name" value="Znf_C2H2_jaz"/>
</dbReference>
<dbReference type="Pfam" id="PF12171">
    <property type="entry name" value="zf-C2H2_jaz"/>
    <property type="match status" value="1"/>
</dbReference>
<dbReference type="Pfam" id="PF21884">
    <property type="entry name" value="ZUO1-like_ZHD"/>
    <property type="match status" value="1"/>
</dbReference>
<dbReference type="InterPro" id="IPR051964">
    <property type="entry name" value="Chaperone_stress_response"/>
</dbReference>
<keyword evidence="3" id="KW-0862">Zinc</keyword>
<evidence type="ECO:0000256" key="4">
    <source>
        <dbReference type="PROSITE-ProRule" id="PRU00042"/>
    </source>
</evidence>
<sequence length="477" mass="54266">MGAQQSKSNASDGAAGPTKTCYYELLGVEQTANDDEIKKAYRRQALRHHPDKNPENIEAATQKFAEIQAAYEILSNPDERAWYDSHRAAILRGVDPTELGEAPTEFRNVRLTSTNEVLALVGQFNSTVRFTDEKTGFFGCLHTMFSHLAEEELAVSEFPGDNDFEWPDFGTSKSSYDETVRPFYSVWTNFSTRKSFSWVEKWRLSDAPDRRVRRVMEKENQKFRQDAIREFNEAVRFLVMFARKRDPRYQRNQQTEAERQKAAKEASAAQSARSRAANLQNMEEYVLPEWAKSQADDPNNGDFSGDEEEEEEIVEEIECIVCNKTFKSENQFEAHERSKKHIKAVQQLKRDMQREEKLFTKNNKNAKTKPAQEASPSEEDVDGIVDNILLSGDEDHLPPANDQTDQRTLSDADSAATKPKVMTAEDVEKDVNIQNLTLDGTQEHDETAPKKIGKAKAKRMKKAAKESATEQESPSVS</sequence>
<dbReference type="OrthoDB" id="5894at2759"/>
<evidence type="ECO:0000259" key="7">
    <source>
        <dbReference type="PROSITE" id="PS50157"/>
    </source>
</evidence>
<dbReference type="GO" id="GO:0008270">
    <property type="term" value="F:zinc ion binding"/>
    <property type="evidence" value="ECO:0007669"/>
    <property type="project" value="UniProtKB-KW"/>
</dbReference>
<dbReference type="AlphaFoldDB" id="A0A0F4ZHD8"/>
<organism evidence="8 9">
    <name type="scientific">Thielaviopsis punctulata</name>
    <dbReference type="NCBI Taxonomy" id="72032"/>
    <lineage>
        <taxon>Eukaryota</taxon>
        <taxon>Fungi</taxon>
        <taxon>Dikarya</taxon>
        <taxon>Ascomycota</taxon>
        <taxon>Pezizomycotina</taxon>
        <taxon>Sordariomycetes</taxon>
        <taxon>Hypocreomycetidae</taxon>
        <taxon>Microascales</taxon>
        <taxon>Ceratocystidaceae</taxon>
        <taxon>Thielaviopsis</taxon>
    </lineage>
</organism>
<protein>
    <recommendedName>
        <fullName evidence="10">J domain-containing protein</fullName>
    </recommendedName>
</protein>
<dbReference type="PROSITE" id="PS50076">
    <property type="entry name" value="DNAJ_2"/>
    <property type="match status" value="1"/>
</dbReference>
<dbReference type="InterPro" id="IPR001623">
    <property type="entry name" value="DnaJ_domain"/>
</dbReference>
<evidence type="ECO:0000313" key="9">
    <source>
        <dbReference type="Proteomes" id="UP000033483"/>
    </source>
</evidence>
<evidence type="ECO:0000313" key="8">
    <source>
        <dbReference type="EMBL" id="KKA29288.1"/>
    </source>
</evidence>
<gene>
    <name evidence="8" type="ORF">TD95_002522</name>
</gene>
<comment type="caution">
    <text evidence="8">The sequence shown here is derived from an EMBL/GenBank/DDBJ whole genome shotgun (WGS) entry which is preliminary data.</text>
</comment>
<keyword evidence="2 4" id="KW-0863">Zinc-finger</keyword>
<keyword evidence="9" id="KW-1185">Reference proteome</keyword>
<dbReference type="PROSITE" id="PS50157">
    <property type="entry name" value="ZINC_FINGER_C2H2_2"/>
    <property type="match status" value="1"/>
</dbReference>
<dbReference type="InterPro" id="IPR036869">
    <property type="entry name" value="J_dom_sf"/>
</dbReference>
<dbReference type="InterPro" id="IPR054076">
    <property type="entry name" value="ZUO1-like_ZHD"/>
</dbReference>
<dbReference type="Gene3D" id="3.30.160.60">
    <property type="entry name" value="Classic Zinc Finger"/>
    <property type="match status" value="1"/>
</dbReference>
<dbReference type="FunFam" id="1.10.287.110:FF:000046">
    <property type="entry name" value="dnaJ homolog subfamily C member 21"/>
    <property type="match status" value="1"/>
</dbReference>
<evidence type="ECO:0008006" key="10">
    <source>
        <dbReference type="Google" id="ProtNLM"/>
    </source>
</evidence>
<evidence type="ECO:0000256" key="1">
    <source>
        <dbReference type="ARBA" id="ARBA00022723"/>
    </source>
</evidence>
<dbReference type="InterPro" id="IPR003604">
    <property type="entry name" value="Matrin/U1-like-C_Znf_C2H2"/>
</dbReference>
<dbReference type="SMART" id="SM00271">
    <property type="entry name" value="DnaJ"/>
    <property type="match status" value="1"/>
</dbReference>
<dbReference type="InterPro" id="IPR018253">
    <property type="entry name" value="DnaJ_domain_CS"/>
</dbReference>
<evidence type="ECO:0000259" key="6">
    <source>
        <dbReference type="PROSITE" id="PS50076"/>
    </source>
</evidence>
<dbReference type="InterPro" id="IPR013087">
    <property type="entry name" value="Znf_C2H2_type"/>
</dbReference>
<dbReference type="InterPro" id="IPR036236">
    <property type="entry name" value="Znf_C2H2_sf"/>
</dbReference>
<keyword evidence="1" id="KW-0479">Metal-binding</keyword>
<feature type="compositionally biased region" description="Low complexity" evidence="5">
    <location>
        <begin position="360"/>
        <end position="369"/>
    </location>
</feature>
<dbReference type="PANTHER" id="PTHR44029:SF1">
    <property type="entry name" value="DNAJ HOMOLOG SUBFAMILY C MEMBER 21"/>
    <property type="match status" value="1"/>
</dbReference>
<dbReference type="Pfam" id="PF00226">
    <property type="entry name" value="DnaJ"/>
    <property type="match status" value="1"/>
</dbReference>
<feature type="region of interest" description="Disordered" evidence="5">
    <location>
        <begin position="358"/>
        <end position="477"/>
    </location>
</feature>
<feature type="region of interest" description="Disordered" evidence="5">
    <location>
        <begin position="248"/>
        <end position="277"/>
    </location>
</feature>
<feature type="region of interest" description="Disordered" evidence="5">
    <location>
        <begin position="290"/>
        <end position="310"/>
    </location>
</feature>
<dbReference type="PROSITE" id="PS00636">
    <property type="entry name" value="DNAJ_1"/>
    <property type="match status" value="1"/>
</dbReference>
<dbReference type="PANTHER" id="PTHR44029">
    <property type="entry name" value="DNAJ HOMOLOG SUBFAMILY C MEMBER 21"/>
    <property type="match status" value="1"/>
</dbReference>
<dbReference type="SUPFAM" id="SSF57667">
    <property type="entry name" value="beta-beta-alpha zinc fingers"/>
    <property type="match status" value="1"/>
</dbReference>